<accession>A0ABQ3HF04</accession>
<sequence>MTSQVGALAARTIKICPISGRKLAYGPRQPHDQVVPDPALVAHVVATTSLSPGEAARVIDDVIAFHAQPVEDYVRARHASLRTYGAKNPEIFARIAEELAHRVVAAPELSERQLRRIIYG</sequence>
<dbReference type="Proteomes" id="UP000597341">
    <property type="component" value="Unassembled WGS sequence"/>
</dbReference>
<evidence type="ECO:0000313" key="2">
    <source>
        <dbReference type="Proteomes" id="UP000597341"/>
    </source>
</evidence>
<reference evidence="2" key="1">
    <citation type="journal article" date="2019" name="Int. J. Syst. Evol. Microbiol.">
        <title>The Global Catalogue of Microorganisms (GCM) 10K type strain sequencing project: providing services to taxonomists for standard genome sequencing and annotation.</title>
        <authorList>
            <consortium name="The Broad Institute Genomics Platform"/>
            <consortium name="The Broad Institute Genome Sequencing Center for Infectious Disease"/>
            <person name="Wu L."/>
            <person name="Ma J."/>
        </authorList>
    </citation>
    <scope>NUCLEOTIDE SEQUENCE [LARGE SCALE GENOMIC DNA]</scope>
    <source>
        <strain evidence="2">CGMCC 1.12791</strain>
    </source>
</reference>
<evidence type="ECO:0000313" key="1">
    <source>
        <dbReference type="EMBL" id="GHE15598.1"/>
    </source>
</evidence>
<keyword evidence="2" id="KW-1185">Reference proteome</keyword>
<comment type="caution">
    <text evidence="1">The sequence shown here is derived from an EMBL/GenBank/DDBJ whole genome shotgun (WGS) entry which is preliminary data.</text>
</comment>
<organism evidence="1 2">
    <name type="scientific">Nocardioides flavus</name>
    <name type="common">ex Wang et al. 2016</name>
    <dbReference type="NCBI Taxonomy" id="2058780"/>
    <lineage>
        <taxon>Bacteria</taxon>
        <taxon>Bacillati</taxon>
        <taxon>Actinomycetota</taxon>
        <taxon>Actinomycetes</taxon>
        <taxon>Propionibacteriales</taxon>
        <taxon>Nocardioidaceae</taxon>
        <taxon>Nocardioides</taxon>
    </lineage>
</organism>
<name>A0ABQ3HF04_9ACTN</name>
<dbReference type="EMBL" id="BNAD01000001">
    <property type="protein sequence ID" value="GHE15598.1"/>
    <property type="molecule type" value="Genomic_DNA"/>
</dbReference>
<protein>
    <submittedName>
        <fullName evidence="1">Uncharacterized protein</fullName>
    </submittedName>
</protein>
<gene>
    <name evidence="1" type="ORF">GCM10011376_04560</name>
</gene>
<proteinExistence type="predicted"/>